<dbReference type="Proteomes" id="UP001526430">
    <property type="component" value="Unassembled WGS sequence"/>
</dbReference>
<sequence length="63" mass="6590">MTLEARMNEDVLSLLWMESNGPASDPGPAALRLLAPRGMRAVLETGGSGPSLQIRIPASSLAD</sequence>
<keyword evidence="2" id="KW-1185">Reference proteome</keyword>
<evidence type="ECO:0000313" key="1">
    <source>
        <dbReference type="EMBL" id="MCW8084667.1"/>
    </source>
</evidence>
<comment type="caution">
    <text evidence="1">The sequence shown here is derived from an EMBL/GenBank/DDBJ whole genome shotgun (WGS) entry which is preliminary data.</text>
</comment>
<name>A0ABT3NR83_9PROT</name>
<protein>
    <submittedName>
        <fullName evidence="1">Uncharacterized protein</fullName>
    </submittedName>
</protein>
<dbReference type="EMBL" id="JAPFQI010000001">
    <property type="protein sequence ID" value="MCW8084667.1"/>
    <property type="molecule type" value="Genomic_DNA"/>
</dbReference>
<organism evidence="1 2">
    <name type="scientific">Sabulicella glaciei</name>
    <dbReference type="NCBI Taxonomy" id="2984948"/>
    <lineage>
        <taxon>Bacteria</taxon>
        <taxon>Pseudomonadati</taxon>
        <taxon>Pseudomonadota</taxon>
        <taxon>Alphaproteobacteria</taxon>
        <taxon>Acetobacterales</taxon>
        <taxon>Acetobacteraceae</taxon>
        <taxon>Sabulicella</taxon>
    </lineage>
</organism>
<gene>
    <name evidence="1" type="ORF">OF850_03425</name>
</gene>
<dbReference type="RefSeq" id="WP_301588339.1">
    <property type="nucleotide sequence ID" value="NZ_JAPFQI010000001.1"/>
</dbReference>
<reference evidence="1 2" key="1">
    <citation type="submission" date="2022-10" db="EMBL/GenBank/DDBJ databases">
        <title>Roseococcus glaciei nov., sp. nov., isolated from glacier.</title>
        <authorList>
            <person name="Liu Q."/>
            <person name="Xin Y.-H."/>
        </authorList>
    </citation>
    <scope>NUCLEOTIDE SEQUENCE [LARGE SCALE GENOMIC DNA]</scope>
    <source>
        <strain evidence="1 2">MDT2-1-1</strain>
    </source>
</reference>
<accession>A0ABT3NR83</accession>
<evidence type="ECO:0000313" key="2">
    <source>
        <dbReference type="Proteomes" id="UP001526430"/>
    </source>
</evidence>
<proteinExistence type="predicted"/>